<comment type="caution">
    <text evidence="1">The sequence shown here is derived from an EMBL/GenBank/DDBJ whole genome shotgun (WGS) entry which is preliminary data.</text>
</comment>
<gene>
    <name evidence="1" type="ORF">ACOLOM_LOCUS12034</name>
</gene>
<evidence type="ECO:0000313" key="2">
    <source>
        <dbReference type="Proteomes" id="UP000789525"/>
    </source>
</evidence>
<organism evidence="1 2">
    <name type="scientific">Acaulospora colombiana</name>
    <dbReference type="NCBI Taxonomy" id="27376"/>
    <lineage>
        <taxon>Eukaryota</taxon>
        <taxon>Fungi</taxon>
        <taxon>Fungi incertae sedis</taxon>
        <taxon>Mucoromycota</taxon>
        <taxon>Glomeromycotina</taxon>
        <taxon>Glomeromycetes</taxon>
        <taxon>Diversisporales</taxon>
        <taxon>Acaulosporaceae</taxon>
        <taxon>Acaulospora</taxon>
    </lineage>
</organism>
<accession>A0ACA9Q6R4</accession>
<reference evidence="1" key="1">
    <citation type="submission" date="2021-06" db="EMBL/GenBank/DDBJ databases">
        <authorList>
            <person name="Kallberg Y."/>
            <person name="Tangrot J."/>
            <person name="Rosling A."/>
        </authorList>
    </citation>
    <scope>NUCLEOTIDE SEQUENCE</scope>
    <source>
        <strain evidence="1">CL356</strain>
    </source>
</reference>
<name>A0ACA9Q6R4_9GLOM</name>
<feature type="non-terminal residue" evidence="1">
    <location>
        <position position="1"/>
    </location>
</feature>
<dbReference type="Proteomes" id="UP000789525">
    <property type="component" value="Unassembled WGS sequence"/>
</dbReference>
<dbReference type="EMBL" id="CAJVPT010046667">
    <property type="protein sequence ID" value="CAG8738514.1"/>
    <property type="molecule type" value="Genomic_DNA"/>
</dbReference>
<sequence length="292" mass="30607">TSMDAIKPVQTVVLPCDVSSISFNTPTSNTTTPVISDPSTLSALQKASDLIQSSSLVVFPTETVYGLAANALSPTATSLIFQTKGRPQDNPLIVHISSLSMLPRLIAPDFQIPPSYKVMMEEFWPGPLTLLFPCNKSVVPREVTAGHDTVGIRMPSHPVARALIAMSDLPLAAPSANTSGRPSPTRASHVADDLQGKVALVLDGGPCGVGVESTVVDGLRGDGHVRVLRPGGVTVEDLKRVLKGVKRVRRDEVEKGNTHGDDGVAYSASLGSKQGGGEANGDDIKVLEGFKG</sequence>
<keyword evidence="2" id="KW-1185">Reference proteome</keyword>
<evidence type="ECO:0000313" key="1">
    <source>
        <dbReference type="EMBL" id="CAG8738514.1"/>
    </source>
</evidence>
<proteinExistence type="predicted"/>
<protein>
    <submittedName>
        <fullName evidence="1">7139_t:CDS:1</fullName>
    </submittedName>
</protein>